<accession>A0A1J0R7N6</accession>
<evidence type="ECO:0000256" key="1">
    <source>
        <dbReference type="SAM" id="SignalP"/>
    </source>
</evidence>
<protein>
    <submittedName>
        <fullName evidence="2">Variant surface glycoprotein 1125.1774</fullName>
    </submittedName>
</protein>
<dbReference type="AlphaFoldDB" id="A0A1J0R7N6"/>
<keyword evidence="1" id="KW-0732">Signal</keyword>
<name>A0A1J0R7N6_9TRYP</name>
<proteinExistence type="predicted"/>
<organism evidence="2">
    <name type="scientific">Trypanosoma brucei</name>
    <dbReference type="NCBI Taxonomy" id="5691"/>
    <lineage>
        <taxon>Eukaryota</taxon>
        <taxon>Discoba</taxon>
        <taxon>Euglenozoa</taxon>
        <taxon>Kinetoplastea</taxon>
        <taxon>Metakinetoplastina</taxon>
        <taxon>Trypanosomatida</taxon>
        <taxon>Trypanosomatidae</taxon>
        <taxon>Trypanosoma</taxon>
    </lineage>
</organism>
<feature type="signal peptide" evidence="1">
    <location>
        <begin position="1"/>
        <end position="24"/>
    </location>
</feature>
<evidence type="ECO:0000313" key="2">
    <source>
        <dbReference type="EMBL" id="APD73901.1"/>
    </source>
</evidence>
<sequence>MTKLAVYSVAIGLLLEFQSQLSAAGQVSEPASKKVGSLCSELKYLKIAASEIQQTASHGRSQAQKLQSYADAWLLLTLKTPDEHTKLATLALAAYTSSEAAQATVRVEQHKTLAESASQRFLQRAAYTEALLYSDTTIQEQTPTADTASSPKTCTFTTTFTHQAPTNCALNANEAAFLGSNKFKHKGVTHLHILKETELKPQAIKVVATLKGTVTNLDRTATGVCSDTTANTNDTSEKLQITPTSKQTDATGYPITESGQTTGACLKQAEREKQTLRSREYVAEPFCEYTKQPFPHVTDPENFSGSELKNNALIKNLYRERWQVYSGEKIEDSDAEKQLKKIFGDNSQKV</sequence>
<feature type="chain" id="PRO_5013085516" evidence="1">
    <location>
        <begin position="25"/>
        <end position="350"/>
    </location>
</feature>
<reference evidence="2" key="1">
    <citation type="submission" date="2016-08" db="EMBL/GenBank/DDBJ databases">
        <title>VSG repertoire of Trypanosoma brucei EATRO 1125.</title>
        <authorList>
            <person name="Cross G.A."/>
        </authorList>
    </citation>
    <scope>NUCLEOTIDE SEQUENCE</scope>
    <source>
        <strain evidence="2">EATRO 1125</strain>
    </source>
</reference>
<dbReference type="EMBL" id="KX699945">
    <property type="protein sequence ID" value="APD73901.1"/>
    <property type="molecule type" value="Genomic_DNA"/>
</dbReference>